<evidence type="ECO:0000313" key="2">
    <source>
        <dbReference type="Proteomes" id="UP000095247"/>
    </source>
</evidence>
<dbReference type="EMBL" id="MDCO01000001">
    <property type="protein sequence ID" value="OEJ15649.1"/>
    <property type="molecule type" value="Genomic_DNA"/>
</dbReference>
<evidence type="ECO:0000313" key="1">
    <source>
        <dbReference type="EMBL" id="OEJ15649.1"/>
    </source>
</evidence>
<sequence length="60" mass="7078">MRKSSWEVLHAKAVEDKFEKSLETNSSRLVVRYVFVNGLVKRWRESLGDRQICLVSIQRV</sequence>
<gene>
    <name evidence="1" type="ORF">BFL38_09250</name>
</gene>
<dbReference type="AlphaFoldDB" id="A0A1E5NHH9"/>
<organism evidence="1 2">
    <name type="scientific">Brachyspira hampsonii</name>
    <dbReference type="NCBI Taxonomy" id="1287055"/>
    <lineage>
        <taxon>Bacteria</taxon>
        <taxon>Pseudomonadati</taxon>
        <taxon>Spirochaetota</taxon>
        <taxon>Spirochaetia</taxon>
        <taxon>Brachyspirales</taxon>
        <taxon>Brachyspiraceae</taxon>
        <taxon>Brachyspira</taxon>
    </lineage>
</organism>
<comment type="caution">
    <text evidence="1">The sequence shown here is derived from an EMBL/GenBank/DDBJ whole genome shotgun (WGS) entry which is preliminary data.</text>
</comment>
<dbReference type="Proteomes" id="UP000095247">
    <property type="component" value="Unassembled WGS sequence"/>
</dbReference>
<protein>
    <submittedName>
        <fullName evidence="1">Uncharacterized protein</fullName>
    </submittedName>
</protein>
<proteinExistence type="predicted"/>
<accession>A0A1E5NHH9</accession>
<name>A0A1E5NHH9_9SPIR</name>
<reference evidence="1 2" key="1">
    <citation type="submission" date="2016-08" db="EMBL/GenBank/DDBJ databases">
        <title>Characterization and recognition of Brachyspira hampsonii sp. nov., a novel intestinal spirochete that is pathogenic to pigs.</title>
        <authorList>
            <person name="Mirajkar N."/>
            <person name="La T."/>
            <person name="Phillips N."/>
            <person name="Hampson D."/>
            <person name="Gebhart C."/>
        </authorList>
    </citation>
    <scope>NUCLEOTIDE SEQUENCE [LARGE SCALE GENOMIC DNA]</scope>
    <source>
        <strain evidence="1 2">P280/1</strain>
    </source>
</reference>